<dbReference type="OrthoDB" id="6142091at2759"/>
<sequence>MSFDLGRFVVNPSMEELGLSSLQKSEILKIAKHFGIEYQSSMRKVEIKRGIGEMSRQ</sequence>
<accession>A0A9Q0YQI6</accession>
<organism evidence="1 2">
    <name type="scientific">Holothuria leucospilota</name>
    <name type="common">Black long sea cucumber</name>
    <name type="synonym">Mertensiothuria leucospilota</name>
    <dbReference type="NCBI Taxonomy" id="206669"/>
    <lineage>
        <taxon>Eukaryota</taxon>
        <taxon>Metazoa</taxon>
        <taxon>Echinodermata</taxon>
        <taxon>Eleutherozoa</taxon>
        <taxon>Echinozoa</taxon>
        <taxon>Holothuroidea</taxon>
        <taxon>Aspidochirotacea</taxon>
        <taxon>Aspidochirotida</taxon>
        <taxon>Holothuriidae</taxon>
        <taxon>Holothuria</taxon>
    </lineage>
</organism>
<gene>
    <name evidence="1" type="ORF">HOLleu_33620</name>
</gene>
<dbReference type="EMBL" id="JAIZAY010000017">
    <property type="protein sequence ID" value="KAJ8025916.1"/>
    <property type="molecule type" value="Genomic_DNA"/>
</dbReference>
<dbReference type="AlphaFoldDB" id="A0A9Q0YQI6"/>
<name>A0A9Q0YQI6_HOLLE</name>
<dbReference type="Proteomes" id="UP001152320">
    <property type="component" value="Chromosome 17"/>
</dbReference>
<protein>
    <submittedName>
        <fullName evidence="1">Uncharacterized protein</fullName>
    </submittedName>
</protein>
<comment type="caution">
    <text evidence="1">The sequence shown here is derived from an EMBL/GenBank/DDBJ whole genome shotgun (WGS) entry which is preliminary data.</text>
</comment>
<evidence type="ECO:0000313" key="2">
    <source>
        <dbReference type="Proteomes" id="UP001152320"/>
    </source>
</evidence>
<keyword evidence="2" id="KW-1185">Reference proteome</keyword>
<evidence type="ECO:0000313" key="1">
    <source>
        <dbReference type="EMBL" id="KAJ8025916.1"/>
    </source>
</evidence>
<reference evidence="1" key="1">
    <citation type="submission" date="2021-10" db="EMBL/GenBank/DDBJ databases">
        <title>Tropical sea cucumber genome reveals ecological adaptation and Cuvierian tubules defense mechanism.</title>
        <authorList>
            <person name="Chen T."/>
        </authorList>
    </citation>
    <scope>NUCLEOTIDE SEQUENCE</scope>
    <source>
        <strain evidence="1">Nanhai2018</strain>
        <tissue evidence="1">Muscle</tissue>
    </source>
</reference>
<proteinExistence type="predicted"/>